<protein>
    <submittedName>
        <fullName evidence="1">Uncharacterized protein</fullName>
    </submittedName>
</protein>
<organism evidence="1 2">
    <name type="scientific">Corynebacterium mastitidis</name>
    <dbReference type="NCBI Taxonomy" id="161890"/>
    <lineage>
        <taxon>Bacteria</taxon>
        <taxon>Bacillati</taxon>
        <taxon>Actinomycetota</taxon>
        <taxon>Actinomycetes</taxon>
        <taxon>Mycobacteriales</taxon>
        <taxon>Corynebacteriaceae</taxon>
        <taxon>Corynebacterium</taxon>
    </lineage>
</organism>
<sequence>MLMFDAEIIQNLMTTATDFTADLLRHLPLTETSSEMVDGYQCGYHYGLEHGETENMNAVIDGALQQCQG</sequence>
<dbReference type="AlphaFoldDB" id="A0A2N0X4X5"/>
<comment type="caution">
    <text evidence="1">The sequence shown here is derived from an EMBL/GenBank/DDBJ whole genome shotgun (WGS) entry which is preliminary data.</text>
</comment>
<evidence type="ECO:0000313" key="1">
    <source>
        <dbReference type="EMBL" id="PKF67752.1"/>
    </source>
</evidence>
<reference evidence="1 2" key="1">
    <citation type="submission" date="2017-12" db="EMBL/GenBank/DDBJ databases">
        <title>Corynebacterium mastitidis 16-1433 Genome.</title>
        <authorList>
            <person name="Gulvik C.A."/>
        </authorList>
    </citation>
    <scope>NUCLEOTIDE SEQUENCE [LARGE SCALE GENOMIC DNA]</scope>
    <source>
        <strain evidence="1 2">16-1433</strain>
    </source>
</reference>
<dbReference type="EMBL" id="PJAF01000046">
    <property type="protein sequence ID" value="PKF67752.1"/>
    <property type="molecule type" value="Genomic_DNA"/>
</dbReference>
<accession>A0A2N0X4X5</accession>
<dbReference type="STRING" id="1121365.GCA_000375365_00574"/>
<name>A0A2N0X4X5_9CORY</name>
<evidence type="ECO:0000313" key="2">
    <source>
        <dbReference type="Proteomes" id="UP000233249"/>
    </source>
</evidence>
<gene>
    <name evidence="1" type="ORF">CXB45_10585</name>
</gene>
<dbReference type="Proteomes" id="UP000233249">
    <property type="component" value="Unassembled WGS sequence"/>
</dbReference>
<proteinExistence type="predicted"/>